<dbReference type="GO" id="GO:0044874">
    <property type="term" value="P:lipoprotein localization to outer membrane"/>
    <property type="evidence" value="ECO:0007669"/>
    <property type="project" value="TreeGrafter"/>
</dbReference>
<keyword evidence="4" id="KW-0997">Cell inner membrane</keyword>
<dbReference type="InterPro" id="IPR003593">
    <property type="entry name" value="AAA+_ATPase"/>
</dbReference>
<keyword evidence="5" id="KW-0547">Nucleotide-binding</keyword>
<comment type="similarity">
    <text evidence="1">Belongs to the ABC transporter superfamily.</text>
</comment>
<dbReference type="PANTHER" id="PTHR24220:SF689">
    <property type="entry name" value="LIPOPROTEIN-RELEASING SYSTEM ATP-BINDING PROTEIN LOLD"/>
    <property type="match status" value="1"/>
</dbReference>
<dbReference type="GO" id="GO:0005524">
    <property type="term" value="F:ATP binding"/>
    <property type="evidence" value="ECO:0007669"/>
    <property type="project" value="UniProtKB-KW"/>
</dbReference>
<feature type="domain" description="ABC transporter" evidence="9">
    <location>
        <begin position="22"/>
        <end position="244"/>
    </location>
</feature>
<dbReference type="InterPro" id="IPR015854">
    <property type="entry name" value="ABC_transpr_LolD-like"/>
</dbReference>
<keyword evidence="11" id="KW-1185">Reference proteome</keyword>
<evidence type="ECO:0000256" key="8">
    <source>
        <dbReference type="ARBA" id="ARBA00023136"/>
    </source>
</evidence>
<keyword evidence="6 10" id="KW-0067">ATP-binding</keyword>
<accession>A0A2V1K0B0</accession>
<dbReference type="SMART" id="SM00382">
    <property type="entry name" value="AAA"/>
    <property type="match status" value="1"/>
</dbReference>
<proteinExistence type="inferred from homology"/>
<dbReference type="PANTHER" id="PTHR24220">
    <property type="entry name" value="IMPORT ATP-BINDING PROTEIN"/>
    <property type="match status" value="1"/>
</dbReference>
<dbReference type="GO" id="GO:0022857">
    <property type="term" value="F:transmembrane transporter activity"/>
    <property type="evidence" value="ECO:0007669"/>
    <property type="project" value="TreeGrafter"/>
</dbReference>
<dbReference type="GO" id="GO:0016887">
    <property type="term" value="F:ATP hydrolysis activity"/>
    <property type="evidence" value="ECO:0007669"/>
    <property type="project" value="InterPro"/>
</dbReference>
<comment type="caution">
    <text evidence="10">The sequence shown here is derived from an EMBL/GenBank/DDBJ whole genome shotgun (WGS) entry which is preliminary data.</text>
</comment>
<evidence type="ECO:0000313" key="11">
    <source>
        <dbReference type="Proteomes" id="UP000245212"/>
    </source>
</evidence>
<protein>
    <submittedName>
        <fullName evidence="10">Lipoprotein-releasing system ATP-binding protein LolD</fullName>
    </submittedName>
</protein>
<evidence type="ECO:0000256" key="3">
    <source>
        <dbReference type="ARBA" id="ARBA00022475"/>
    </source>
</evidence>
<dbReference type="CDD" id="cd03255">
    <property type="entry name" value="ABC_MJ0796_LolCDE_FtsE"/>
    <property type="match status" value="1"/>
</dbReference>
<evidence type="ECO:0000313" key="10">
    <source>
        <dbReference type="EMBL" id="PWF23169.1"/>
    </source>
</evidence>
<evidence type="ECO:0000256" key="4">
    <source>
        <dbReference type="ARBA" id="ARBA00022519"/>
    </source>
</evidence>
<dbReference type="EMBL" id="QETA01000003">
    <property type="protein sequence ID" value="PWF23169.1"/>
    <property type="molecule type" value="Genomic_DNA"/>
</dbReference>
<keyword evidence="3" id="KW-1003">Cell membrane</keyword>
<dbReference type="PROSITE" id="PS00211">
    <property type="entry name" value="ABC_TRANSPORTER_1"/>
    <property type="match status" value="1"/>
</dbReference>
<dbReference type="FunFam" id="3.40.50.300:FF:000230">
    <property type="entry name" value="Lipoprotein-releasing system ATP-binding protein LolD"/>
    <property type="match status" value="1"/>
</dbReference>
<gene>
    <name evidence="10" type="ORF">DD235_09260</name>
</gene>
<dbReference type="Proteomes" id="UP000245212">
    <property type="component" value="Unassembled WGS sequence"/>
</dbReference>
<dbReference type="AlphaFoldDB" id="A0A2V1K0B0"/>
<sequence length="244" mass="26127">MTDRSVSIASSTQAGGQLPVALRAVDVCKAYDEGPVRIQVLDHVNLSVAAGEMVAIIGASGSGKSTLLHILGLLDAADSGRVEVAGVAGMGLSESQRSALRNRSLGFVYQFHHLLNEFSAVENVAMPLIVRRMPRHEARAQALAVLEQVGLAARAEHYPGQLSGGERQRVALARALVTRPACVLADEPTGNLDRHTAHAMFDLLERLNRESGTAFIIVTHDPELASRADRRLVMSEGRLEAEQA</sequence>
<dbReference type="RefSeq" id="WP_109061782.1">
    <property type="nucleotide sequence ID" value="NZ_QETA01000003.1"/>
</dbReference>
<keyword evidence="10" id="KW-0449">Lipoprotein</keyword>
<dbReference type="Pfam" id="PF00005">
    <property type="entry name" value="ABC_tran"/>
    <property type="match status" value="1"/>
</dbReference>
<dbReference type="Gene3D" id="3.40.50.300">
    <property type="entry name" value="P-loop containing nucleotide triphosphate hydrolases"/>
    <property type="match status" value="1"/>
</dbReference>
<evidence type="ECO:0000259" key="9">
    <source>
        <dbReference type="PROSITE" id="PS50893"/>
    </source>
</evidence>
<dbReference type="PROSITE" id="PS50893">
    <property type="entry name" value="ABC_TRANSPORTER_2"/>
    <property type="match status" value="1"/>
</dbReference>
<dbReference type="GO" id="GO:0089705">
    <property type="term" value="P:protein localization to outer membrane"/>
    <property type="evidence" value="ECO:0007669"/>
    <property type="project" value="TreeGrafter"/>
</dbReference>
<evidence type="ECO:0000256" key="7">
    <source>
        <dbReference type="ARBA" id="ARBA00022967"/>
    </source>
</evidence>
<dbReference type="InterPro" id="IPR017871">
    <property type="entry name" value="ABC_transporter-like_CS"/>
</dbReference>
<dbReference type="InterPro" id="IPR003439">
    <property type="entry name" value="ABC_transporter-like_ATP-bd"/>
</dbReference>
<keyword evidence="7" id="KW-1278">Translocase</keyword>
<evidence type="ECO:0000256" key="1">
    <source>
        <dbReference type="ARBA" id="ARBA00005417"/>
    </source>
</evidence>
<dbReference type="InterPro" id="IPR017911">
    <property type="entry name" value="MacB-like_ATP-bd"/>
</dbReference>
<organism evidence="10 11">
    <name type="scientific">Corticimicrobacter populi</name>
    <dbReference type="NCBI Taxonomy" id="2175229"/>
    <lineage>
        <taxon>Bacteria</taxon>
        <taxon>Pseudomonadati</taxon>
        <taxon>Pseudomonadota</taxon>
        <taxon>Betaproteobacteria</taxon>
        <taxon>Burkholderiales</taxon>
        <taxon>Alcaligenaceae</taxon>
        <taxon>Corticimicrobacter</taxon>
    </lineage>
</organism>
<dbReference type="InterPro" id="IPR027417">
    <property type="entry name" value="P-loop_NTPase"/>
</dbReference>
<evidence type="ECO:0000256" key="2">
    <source>
        <dbReference type="ARBA" id="ARBA00022448"/>
    </source>
</evidence>
<dbReference type="SUPFAM" id="SSF52540">
    <property type="entry name" value="P-loop containing nucleoside triphosphate hydrolases"/>
    <property type="match status" value="1"/>
</dbReference>
<dbReference type="GO" id="GO:0005886">
    <property type="term" value="C:plasma membrane"/>
    <property type="evidence" value="ECO:0007669"/>
    <property type="project" value="TreeGrafter"/>
</dbReference>
<keyword evidence="2" id="KW-0813">Transport</keyword>
<evidence type="ECO:0000256" key="5">
    <source>
        <dbReference type="ARBA" id="ARBA00022741"/>
    </source>
</evidence>
<evidence type="ECO:0000256" key="6">
    <source>
        <dbReference type="ARBA" id="ARBA00022840"/>
    </source>
</evidence>
<reference evidence="11" key="1">
    <citation type="submission" date="2018-05" db="EMBL/GenBank/DDBJ databases">
        <authorList>
            <person name="Li Y."/>
        </authorList>
    </citation>
    <scope>NUCLEOTIDE SEQUENCE [LARGE SCALE GENOMIC DNA]</scope>
    <source>
        <strain evidence="11">3d-2-2</strain>
    </source>
</reference>
<name>A0A2V1K0B0_9BURK</name>
<keyword evidence="8" id="KW-0472">Membrane</keyword>